<dbReference type="InterPro" id="IPR045473">
    <property type="entry name" value="ASM_C"/>
</dbReference>
<sequence>MYGLDKSRLFEDPILCGLCKSIISVFSETFLSLDAVKMFQVINYLQNSYKLDYEESWQWGYKEIEILVDGLKKKTFNPNYLCEITLPLCKKEHFKMQTRESYAERILSDKPKFIKNDDFIDNLYKRIMNLQNQGRGRQTITVHHFSDFHLDYEYVAGESNSCKKLVCCRSNLVPTPESHKERAGKWGDYRCDTNPKMMEKLTSALKSVKKPAFTIWTGDNTDHGFHKNSRIATKASMEITKYFKKNFPEAVVFGIHGNHEIGPMSLQNFKEGADEAMKILAETWKDWMSPHAYKEYKDKSYYSMLLSEHPKAPKFLKNMLRNVRLIGYNSETCDIYNKYIVGEMGDSLQQLEWLEGVLKHMEQNCEIGIFFSHISPGMDGCFSENSARIQALMDRYQHVIRLNLFGHTHQEEYEIIRSVKNRKPIGVNHLVPSFTTINNQNPSFRVFTLDAQTLIPLSIETYTFDLQKANQDDKFAVFERNHEMTQEYNMRDLSPSSFYELSQKFQVNETLASKYLVNKNAGAIDYVQIFNLIPYKFGTYLNFTIKNNLKPISCSTSNSVYSDTRKCYQWQDLTGHYEVRSYVYDFLYGYWVDQV</sequence>
<dbReference type="GO" id="GO:0016787">
    <property type="term" value="F:hydrolase activity"/>
    <property type="evidence" value="ECO:0007669"/>
    <property type="project" value="UniProtKB-KW"/>
</dbReference>
<evidence type="ECO:0000313" key="8">
    <source>
        <dbReference type="EMBL" id="CAI2362663.1"/>
    </source>
</evidence>
<comment type="subcellular location">
    <subcellularLocation>
        <location evidence="1">Secreted</location>
    </subcellularLocation>
</comment>
<evidence type="ECO:0000259" key="6">
    <source>
        <dbReference type="Pfam" id="PF00149"/>
    </source>
</evidence>
<dbReference type="GO" id="GO:0005576">
    <property type="term" value="C:extracellular region"/>
    <property type="evidence" value="ECO:0007669"/>
    <property type="project" value="UniProtKB-SubCell"/>
</dbReference>
<evidence type="ECO:0000256" key="5">
    <source>
        <dbReference type="ARBA" id="ARBA00023180"/>
    </source>
</evidence>
<protein>
    <recommendedName>
        <fullName evidence="10">Sphingomyelin phosphodiesterase</fullName>
    </recommendedName>
</protein>
<dbReference type="PANTHER" id="PTHR10340">
    <property type="entry name" value="SPHINGOMYELIN PHOSPHODIESTERASE"/>
    <property type="match status" value="1"/>
</dbReference>
<dbReference type="Pfam" id="PF00149">
    <property type="entry name" value="Metallophos"/>
    <property type="match status" value="1"/>
</dbReference>
<evidence type="ECO:0000256" key="4">
    <source>
        <dbReference type="ARBA" id="ARBA00022801"/>
    </source>
</evidence>
<dbReference type="SUPFAM" id="SSF56300">
    <property type="entry name" value="Metallo-dependent phosphatases"/>
    <property type="match status" value="1"/>
</dbReference>
<keyword evidence="4" id="KW-0378">Hydrolase</keyword>
<keyword evidence="9" id="KW-1185">Reference proteome</keyword>
<dbReference type="Gene3D" id="3.60.21.10">
    <property type="match status" value="1"/>
</dbReference>
<evidence type="ECO:0000256" key="3">
    <source>
        <dbReference type="ARBA" id="ARBA00022525"/>
    </source>
</evidence>
<evidence type="ECO:0008006" key="10">
    <source>
        <dbReference type="Google" id="ProtNLM"/>
    </source>
</evidence>
<dbReference type="Pfam" id="PF19272">
    <property type="entry name" value="ASMase_C"/>
    <property type="match status" value="1"/>
</dbReference>
<reference evidence="8" key="1">
    <citation type="submission" date="2023-07" db="EMBL/GenBank/DDBJ databases">
        <authorList>
            <consortium name="AG Swart"/>
            <person name="Singh M."/>
            <person name="Singh A."/>
            <person name="Seah K."/>
            <person name="Emmerich C."/>
        </authorList>
    </citation>
    <scope>NUCLEOTIDE SEQUENCE</scope>
    <source>
        <strain evidence="8">DP1</strain>
    </source>
</reference>
<keyword evidence="3" id="KW-0964">Secreted</keyword>
<evidence type="ECO:0000259" key="7">
    <source>
        <dbReference type="Pfam" id="PF19272"/>
    </source>
</evidence>
<dbReference type="InterPro" id="IPR004843">
    <property type="entry name" value="Calcineurin-like_PHP"/>
</dbReference>
<dbReference type="InterPro" id="IPR029052">
    <property type="entry name" value="Metallo-depent_PP-like"/>
</dbReference>
<accession>A0AAD1UCM7</accession>
<name>A0AAD1UCM7_EUPCR</name>
<comment type="caution">
    <text evidence="8">The sequence shown here is derived from an EMBL/GenBank/DDBJ whole genome shotgun (WGS) entry which is preliminary data.</text>
</comment>
<evidence type="ECO:0000256" key="1">
    <source>
        <dbReference type="ARBA" id="ARBA00004613"/>
    </source>
</evidence>
<organism evidence="8 9">
    <name type="scientific">Euplotes crassus</name>
    <dbReference type="NCBI Taxonomy" id="5936"/>
    <lineage>
        <taxon>Eukaryota</taxon>
        <taxon>Sar</taxon>
        <taxon>Alveolata</taxon>
        <taxon>Ciliophora</taxon>
        <taxon>Intramacronucleata</taxon>
        <taxon>Spirotrichea</taxon>
        <taxon>Hypotrichia</taxon>
        <taxon>Euplotida</taxon>
        <taxon>Euplotidae</taxon>
        <taxon>Moneuplotes</taxon>
    </lineage>
</organism>
<comment type="similarity">
    <text evidence="2">Belongs to the acid sphingomyelinase family.</text>
</comment>
<dbReference type="EMBL" id="CAMPGE010003817">
    <property type="protein sequence ID" value="CAI2362663.1"/>
    <property type="molecule type" value="Genomic_DNA"/>
</dbReference>
<dbReference type="PANTHER" id="PTHR10340:SF57">
    <property type="entry name" value="METALLOPHOS DOMAIN-CONTAINING PROTEIN"/>
    <property type="match status" value="1"/>
</dbReference>
<evidence type="ECO:0000313" key="9">
    <source>
        <dbReference type="Proteomes" id="UP001295684"/>
    </source>
</evidence>
<proteinExistence type="inferred from homology"/>
<dbReference type="Proteomes" id="UP001295684">
    <property type="component" value="Unassembled WGS sequence"/>
</dbReference>
<gene>
    <name evidence="8" type="ORF">ECRASSUSDP1_LOCUS3989</name>
</gene>
<keyword evidence="5" id="KW-0325">Glycoprotein</keyword>
<evidence type="ECO:0000256" key="2">
    <source>
        <dbReference type="ARBA" id="ARBA00008234"/>
    </source>
</evidence>
<feature type="domain" description="Sphingomyelin phosphodiesterase C-terminal" evidence="7">
    <location>
        <begin position="434"/>
        <end position="510"/>
    </location>
</feature>
<feature type="domain" description="Calcineurin-like phosphoesterase" evidence="6">
    <location>
        <begin position="141"/>
        <end position="410"/>
    </location>
</feature>
<dbReference type="AlphaFoldDB" id="A0AAD1UCM7"/>